<gene>
    <name evidence="13" type="primary">LOC115631075</name>
</gene>
<feature type="region of interest" description="Disordered" evidence="9">
    <location>
        <begin position="151"/>
        <end position="181"/>
    </location>
</feature>
<feature type="domain" description="C2H2-type" evidence="10">
    <location>
        <begin position="426"/>
        <end position="454"/>
    </location>
</feature>
<dbReference type="PROSITE" id="PS00028">
    <property type="entry name" value="ZINC_FINGER_C2H2_1"/>
    <property type="match status" value="8"/>
</dbReference>
<dbReference type="Pfam" id="PF00096">
    <property type="entry name" value="zf-C2H2"/>
    <property type="match status" value="2"/>
</dbReference>
<comment type="subcellular location">
    <subcellularLocation>
        <location evidence="1">Nucleus</location>
    </subcellularLocation>
</comment>
<dbReference type="Pfam" id="PF13912">
    <property type="entry name" value="zf-C2H2_6"/>
    <property type="match status" value="1"/>
</dbReference>
<keyword evidence="4 7" id="KW-0863">Zinc-finger</keyword>
<keyword evidence="5 8" id="KW-0862">Zinc</keyword>
<evidence type="ECO:0000256" key="5">
    <source>
        <dbReference type="ARBA" id="ARBA00022833"/>
    </source>
</evidence>
<feature type="binding site" evidence="8">
    <location>
        <position position="10"/>
    </location>
    <ligand>
        <name>Zn(2+)</name>
        <dbReference type="ChEBI" id="CHEBI:29105"/>
    </ligand>
</feature>
<dbReference type="GO" id="GO:0005634">
    <property type="term" value="C:nucleus"/>
    <property type="evidence" value="ECO:0007669"/>
    <property type="project" value="UniProtKB-SubCell"/>
</dbReference>
<dbReference type="InterPro" id="IPR036236">
    <property type="entry name" value="Znf_C2H2_sf"/>
</dbReference>
<name>A0A6J2U5E3_DROLE</name>
<proteinExistence type="predicted"/>
<feature type="domain" description="ZAD" evidence="11">
    <location>
        <begin position="8"/>
        <end position="87"/>
    </location>
</feature>
<keyword evidence="12" id="KW-1185">Reference proteome</keyword>
<dbReference type="InterPro" id="IPR013087">
    <property type="entry name" value="Znf_C2H2_type"/>
</dbReference>
<feature type="compositionally biased region" description="Low complexity" evidence="9">
    <location>
        <begin position="254"/>
        <end position="264"/>
    </location>
</feature>
<feature type="binding site" evidence="8">
    <location>
        <position position="60"/>
    </location>
    <ligand>
        <name>Zn(2+)</name>
        <dbReference type="ChEBI" id="CHEBI:29105"/>
    </ligand>
</feature>
<feature type="binding site" evidence="8">
    <location>
        <position position="63"/>
    </location>
    <ligand>
        <name>Zn(2+)</name>
        <dbReference type="ChEBI" id="CHEBI:29105"/>
    </ligand>
</feature>
<dbReference type="InterPro" id="IPR012934">
    <property type="entry name" value="Znf_AD"/>
</dbReference>
<feature type="domain" description="C2H2-type" evidence="10">
    <location>
        <begin position="395"/>
        <end position="422"/>
    </location>
</feature>
<feature type="domain" description="C2H2-type" evidence="10">
    <location>
        <begin position="550"/>
        <end position="578"/>
    </location>
</feature>
<evidence type="ECO:0000256" key="7">
    <source>
        <dbReference type="PROSITE-ProRule" id="PRU00042"/>
    </source>
</evidence>
<feature type="region of interest" description="Disordered" evidence="9">
    <location>
        <begin position="207"/>
        <end position="278"/>
    </location>
</feature>
<feature type="binding site" evidence="8">
    <location>
        <position position="13"/>
    </location>
    <ligand>
        <name>Zn(2+)</name>
        <dbReference type="ChEBI" id="CHEBI:29105"/>
    </ligand>
</feature>
<dbReference type="PANTHER" id="PTHR24394">
    <property type="entry name" value="ZINC FINGER PROTEIN"/>
    <property type="match status" value="1"/>
</dbReference>
<dbReference type="GO" id="GO:0008270">
    <property type="term" value="F:zinc ion binding"/>
    <property type="evidence" value="ECO:0007669"/>
    <property type="project" value="UniProtKB-UniRule"/>
</dbReference>
<keyword evidence="6" id="KW-0539">Nucleus</keyword>
<sequence length="682" mass="78554">MLTMAAPVTCLLCLDENSLLAREYIDIHSIKGTQLEVTKILNQHFHLNLVESHRESRKICSRCWKTVFDFHTLYEFVSAAQSSLQETKVLLMEDDPLTQGNYGESPKLSIGEPSQVQLQPNEGNLFYPEIKIEEHELDQLPKIEVLENTTNVQPRKESGNTRRLRRRGKTETVNTNSEPKTVGEIEPTLIPAEVPITPIKRRGRPRKVQIPVDVPNNNVQIDKPVAPSVKSEEPAEFSDEETEFGNMDPDFLHSDGGSNNSTSSNEEDDEDDSDFEVAKPVSTDFAVIPKRVVVRPKKYKKRAKPLEPKARMSKEMLEQRKAQQKEYDDIIAKFFNNVLPCSVCDLLVHNFTEMQRHHRLTHQIDPGYMMCCGRKFTQRKVLAEHVLVHGDPDHFRCDSCGKSFQNSRHLESHQRVHSDESSKLMFHCDQCPKVFLSKTAIDYHKLNKHVPKSEFKFGCTECNKRFLTERKLKNHMSSMHDPESTIICDKCGKQMRTKIILKKHQELMHSDKPRPEPELKQCQICGAWLKGITGLKQHMKSIHVESAGEHRCHVCDKVSPNARALRRHIYHNHECERKFKCTMCDKAFKRPQELREHTSTHTGEVLYTCPNCPMTFFCSANMYKHRQRLHRAQYEADKNQPRPPNILQQAVGATAAMKIKLMQNLSTSTPPLPDMEADMKHF</sequence>
<dbReference type="Pfam" id="PF07776">
    <property type="entry name" value="zf-AD"/>
    <property type="match status" value="1"/>
</dbReference>
<dbReference type="FunFam" id="3.30.160.60:FF:000446">
    <property type="entry name" value="Zinc finger protein"/>
    <property type="match status" value="1"/>
</dbReference>
<evidence type="ECO:0000259" key="10">
    <source>
        <dbReference type="PROSITE" id="PS50157"/>
    </source>
</evidence>
<dbReference type="Gene3D" id="3.30.160.60">
    <property type="entry name" value="Classic Zinc Finger"/>
    <property type="match status" value="4"/>
</dbReference>
<dbReference type="OrthoDB" id="7852576at2759"/>
<keyword evidence="3" id="KW-0677">Repeat</keyword>
<protein>
    <submittedName>
        <fullName evidence="13">Zinc finger and SCAN domain-containing protein 12 isoform X1</fullName>
    </submittedName>
</protein>
<evidence type="ECO:0000313" key="13">
    <source>
        <dbReference type="RefSeq" id="XP_030383584.1"/>
    </source>
</evidence>
<dbReference type="Gene3D" id="3.40.1800.20">
    <property type="match status" value="1"/>
</dbReference>
<evidence type="ECO:0000256" key="2">
    <source>
        <dbReference type="ARBA" id="ARBA00022723"/>
    </source>
</evidence>
<dbReference type="Proteomes" id="UP000504634">
    <property type="component" value="Unplaced"/>
</dbReference>
<dbReference type="FunFam" id="3.30.160.60:FF:000145">
    <property type="entry name" value="Zinc finger protein 574"/>
    <property type="match status" value="1"/>
</dbReference>
<organism evidence="12 13">
    <name type="scientific">Drosophila lebanonensis</name>
    <name type="common">Fruit fly</name>
    <name type="synonym">Scaptodrosophila lebanonensis</name>
    <dbReference type="NCBI Taxonomy" id="7225"/>
    <lineage>
        <taxon>Eukaryota</taxon>
        <taxon>Metazoa</taxon>
        <taxon>Ecdysozoa</taxon>
        <taxon>Arthropoda</taxon>
        <taxon>Hexapoda</taxon>
        <taxon>Insecta</taxon>
        <taxon>Pterygota</taxon>
        <taxon>Neoptera</taxon>
        <taxon>Endopterygota</taxon>
        <taxon>Diptera</taxon>
        <taxon>Brachycera</taxon>
        <taxon>Muscomorpha</taxon>
        <taxon>Ephydroidea</taxon>
        <taxon>Drosophilidae</taxon>
        <taxon>Scaptodrosophila</taxon>
    </lineage>
</organism>
<feature type="domain" description="C2H2-type" evidence="10">
    <location>
        <begin position="457"/>
        <end position="485"/>
    </location>
</feature>
<evidence type="ECO:0000313" key="12">
    <source>
        <dbReference type="Proteomes" id="UP000504634"/>
    </source>
</evidence>
<dbReference type="SMART" id="SM00355">
    <property type="entry name" value="ZnF_C2H2"/>
    <property type="match status" value="10"/>
</dbReference>
<evidence type="ECO:0000256" key="9">
    <source>
        <dbReference type="SAM" id="MobiDB-lite"/>
    </source>
</evidence>
<dbReference type="GeneID" id="115631075"/>
<dbReference type="PANTHER" id="PTHR24394:SF29">
    <property type="entry name" value="MYONEURIN"/>
    <property type="match status" value="1"/>
</dbReference>
<evidence type="ECO:0000256" key="1">
    <source>
        <dbReference type="ARBA" id="ARBA00004123"/>
    </source>
</evidence>
<dbReference type="PROSITE" id="PS50157">
    <property type="entry name" value="ZINC_FINGER_C2H2_2"/>
    <property type="match status" value="7"/>
</dbReference>
<dbReference type="SUPFAM" id="SSF57716">
    <property type="entry name" value="Glucocorticoid receptor-like (DNA-binding domain)"/>
    <property type="match status" value="1"/>
</dbReference>
<evidence type="ECO:0000256" key="4">
    <source>
        <dbReference type="ARBA" id="ARBA00022771"/>
    </source>
</evidence>
<feature type="compositionally biased region" description="Acidic residues" evidence="9">
    <location>
        <begin position="234"/>
        <end position="243"/>
    </location>
</feature>
<feature type="domain" description="C2H2-type" evidence="10">
    <location>
        <begin position="486"/>
        <end position="513"/>
    </location>
</feature>
<evidence type="ECO:0000256" key="8">
    <source>
        <dbReference type="PROSITE-ProRule" id="PRU01263"/>
    </source>
</evidence>
<dbReference type="RefSeq" id="XP_030383584.1">
    <property type="nucleotide sequence ID" value="XM_030527724.1"/>
</dbReference>
<feature type="domain" description="C2H2-type" evidence="10">
    <location>
        <begin position="579"/>
        <end position="606"/>
    </location>
</feature>
<dbReference type="SUPFAM" id="SSF57667">
    <property type="entry name" value="beta-beta-alpha zinc fingers"/>
    <property type="match status" value="3"/>
</dbReference>
<evidence type="ECO:0000256" key="3">
    <source>
        <dbReference type="ARBA" id="ARBA00022737"/>
    </source>
</evidence>
<evidence type="ECO:0000256" key="6">
    <source>
        <dbReference type="ARBA" id="ARBA00023242"/>
    </source>
</evidence>
<keyword evidence="2 8" id="KW-0479">Metal-binding</keyword>
<reference evidence="13" key="1">
    <citation type="submission" date="2025-08" db="UniProtKB">
        <authorList>
            <consortium name="RefSeq"/>
        </authorList>
    </citation>
    <scope>IDENTIFICATION</scope>
    <source>
        <strain evidence="13">11010-0011.00</strain>
        <tissue evidence="13">Whole body</tissue>
    </source>
</reference>
<dbReference type="SMART" id="SM00868">
    <property type="entry name" value="zf-AD"/>
    <property type="match status" value="1"/>
</dbReference>
<dbReference type="GO" id="GO:0000981">
    <property type="term" value="F:DNA-binding transcription factor activity, RNA polymerase II-specific"/>
    <property type="evidence" value="ECO:0007669"/>
    <property type="project" value="TreeGrafter"/>
</dbReference>
<feature type="domain" description="C2H2-type" evidence="10">
    <location>
        <begin position="607"/>
        <end position="635"/>
    </location>
</feature>
<dbReference type="PROSITE" id="PS51915">
    <property type="entry name" value="ZAD"/>
    <property type="match status" value="1"/>
</dbReference>
<evidence type="ECO:0000259" key="11">
    <source>
        <dbReference type="PROSITE" id="PS51915"/>
    </source>
</evidence>
<dbReference type="AlphaFoldDB" id="A0A6J2U5E3"/>
<accession>A0A6J2U5E3</accession>
<feature type="compositionally biased region" description="Acidic residues" evidence="9">
    <location>
        <begin position="265"/>
        <end position="275"/>
    </location>
</feature>